<proteinExistence type="predicted"/>
<sequence>WDVINVEGGTDAWKAQGRPMVYPN</sequence>
<comment type="caution">
    <text evidence="1">The sequence shown here is derived from an EMBL/GenBank/DDBJ whole genome shotgun (WGS) entry which is preliminary data.</text>
</comment>
<dbReference type="EMBL" id="VMTY01000043">
    <property type="protein sequence ID" value="TVU56104.1"/>
    <property type="molecule type" value="Genomic_DNA"/>
</dbReference>
<evidence type="ECO:0000313" key="2">
    <source>
        <dbReference type="Proteomes" id="UP000320531"/>
    </source>
</evidence>
<organism evidence="1 2">
    <name type="scientific">Corynebacterium aurimucosum</name>
    <dbReference type="NCBI Taxonomy" id="169292"/>
    <lineage>
        <taxon>Bacteria</taxon>
        <taxon>Bacillati</taxon>
        <taxon>Actinomycetota</taxon>
        <taxon>Actinomycetes</taxon>
        <taxon>Mycobacteriales</taxon>
        <taxon>Corynebacteriaceae</taxon>
        <taxon>Corynebacterium</taxon>
    </lineage>
</organism>
<dbReference type="Proteomes" id="UP000320531">
    <property type="component" value="Unassembled WGS sequence"/>
</dbReference>
<gene>
    <name evidence="1" type="ORF">FQK23_10385</name>
</gene>
<accession>A0A558GGV3</accession>
<feature type="non-terminal residue" evidence="1">
    <location>
        <position position="1"/>
    </location>
</feature>
<evidence type="ECO:0000313" key="1">
    <source>
        <dbReference type="EMBL" id="TVU56104.1"/>
    </source>
</evidence>
<dbReference type="InterPro" id="IPR036873">
    <property type="entry name" value="Rhodanese-like_dom_sf"/>
</dbReference>
<reference evidence="1 2" key="1">
    <citation type="submission" date="2019-07" db="EMBL/GenBank/DDBJ databases">
        <title>Draft genome of C. aurimucosum strain 14-2523.</title>
        <authorList>
            <person name="Pacheco L.G.C."/>
            <person name="Aguiar E.R.G.R."/>
            <person name="Navas J."/>
            <person name="Santos C.S."/>
            <person name="Rocha D.J.P.G."/>
        </authorList>
    </citation>
    <scope>NUCLEOTIDE SEQUENCE [LARGE SCALE GENOMIC DNA]</scope>
    <source>
        <strain evidence="1 2">14-2523</strain>
    </source>
</reference>
<protein>
    <submittedName>
        <fullName evidence="1">Rhodanese-like domain-containing protein</fullName>
    </submittedName>
</protein>
<dbReference type="AlphaFoldDB" id="A0A558GGV3"/>
<dbReference type="SUPFAM" id="SSF52821">
    <property type="entry name" value="Rhodanese/Cell cycle control phosphatase"/>
    <property type="match status" value="1"/>
</dbReference>
<name>A0A558GGV3_9CORY</name>